<dbReference type="Proteomes" id="UP001291930">
    <property type="component" value="Unassembled WGS sequence"/>
</dbReference>
<dbReference type="EMBL" id="JAXOVW010000004">
    <property type="protein sequence ID" value="MDZ5606105.1"/>
    <property type="molecule type" value="Genomic_DNA"/>
</dbReference>
<dbReference type="InterPro" id="IPR014755">
    <property type="entry name" value="Cu-Rt/internalin_Ig-like"/>
</dbReference>
<protein>
    <submittedName>
        <fullName evidence="4">S-layer homology domain-containing protein</fullName>
    </submittedName>
</protein>
<dbReference type="PANTHER" id="PTHR43308">
    <property type="entry name" value="OUTER MEMBRANE PROTEIN ALPHA-RELATED"/>
    <property type="match status" value="1"/>
</dbReference>
<keyword evidence="5" id="KW-1185">Reference proteome</keyword>
<keyword evidence="1 2" id="KW-0732">Signal</keyword>
<organism evidence="4 5">
    <name type="scientific">Bacillus bingmayongensis</name>
    <dbReference type="NCBI Taxonomy" id="1150157"/>
    <lineage>
        <taxon>Bacteria</taxon>
        <taxon>Bacillati</taxon>
        <taxon>Bacillota</taxon>
        <taxon>Bacilli</taxon>
        <taxon>Bacillales</taxon>
        <taxon>Bacillaceae</taxon>
        <taxon>Bacillus</taxon>
    </lineage>
</organism>
<dbReference type="RefSeq" id="WP_374216729.1">
    <property type="nucleotide sequence ID" value="NZ_JAXOVW010000004.1"/>
</dbReference>
<feature type="chain" id="PRO_5047495248" evidence="2">
    <location>
        <begin position="21"/>
        <end position="903"/>
    </location>
</feature>
<dbReference type="InterPro" id="IPR051465">
    <property type="entry name" value="Cell_Envelope_Struct_Comp"/>
</dbReference>
<feature type="domain" description="SLH" evidence="3">
    <location>
        <begin position="96"/>
        <end position="152"/>
    </location>
</feature>
<gene>
    <name evidence="4" type="ORF">U2I54_03010</name>
</gene>
<evidence type="ECO:0000313" key="5">
    <source>
        <dbReference type="Proteomes" id="UP001291930"/>
    </source>
</evidence>
<evidence type="ECO:0000313" key="4">
    <source>
        <dbReference type="EMBL" id="MDZ5606105.1"/>
    </source>
</evidence>
<name>A0ABU5JRP9_9BACI</name>
<evidence type="ECO:0000256" key="1">
    <source>
        <dbReference type="ARBA" id="ARBA00022729"/>
    </source>
</evidence>
<feature type="domain" description="SLH" evidence="3">
    <location>
        <begin position="153"/>
        <end position="218"/>
    </location>
</feature>
<comment type="caution">
    <text evidence="4">The sequence shown here is derived from an EMBL/GenBank/DDBJ whole genome shotgun (WGS) entry which is preliminary data.</text>
</comment>
<sequence length="903" mass="96662">MAKNKSFNKLMAGTMTAAMVAGVVAPVATSAEENAFKDVPSEHWSAKAINDMTAKGIIVGNGDGTFGFGKDVTRAQIATFIVKAQGLQHEKATPSFSDVPASNIYANFIGIAEKHNIMAGLGDGKFGPDQKLTRAQMAQLIVNAYGFTADENNKKTFDDIDNLPWETAKSSIETLASLGIVAGQGEGKFDPNGVVTREQAAQFIYNAMNYEPGSTGEAKVQSVEAINASEIKVSFNHPVDRKTATDLTKYTFKHNENDVALEDFEGNGVLTKDGKGVIFRLKEDKALSNGDKYAVHVSTGVLGADLKPIPKYLDTVKTFSDSVKPELLGARVVDGDKVQLTFNKPVKNNSKVKIDGLLVEPKDLVASKTPGVYTLTTNKLTNPEGIFDRGEHAVVAYDVEDTLPANPNRASILETKYVVSADTTEPEVKAVKQINSHTFKVTFSETLGQDPEITVKKGNYTFPNAGERNVTGAPGHVQFTIDPTDSKSYIVSIAEDENGARNPLYAAGEKSVALSVNLKNFKDNVHLLGKPVDKSVTLSQDTATPKVVSDNLNTIEGNTLKIKFNGGIEKADASKVVVRANNGVVITPTEVKAEGNFLNITLPSPAVAGPYDVQLKDGAVKFAKVLDLAYYSVNTNANTEFTTKVGNIDVSTPVVKKDSSIISAEGDVVTINYGEDMSSNAKLLENYTIDGKALPEGTTADFYGNKQVVKVKLPADFLKKNQDVKFTISTNVLTASGSKVVANEQTLAPVENIIRFIDNEGPQLDSAVYLKADKNDEYTNTIKLTFNENLGDITKDGKEFIDDLKVVVNNNASTVTGIEKDAKEANVVYLTLDPNEKPINLLQAATISVVPPSKTNAQINIVDVAGNKLSLGSVVASTSEVSTKAAPVAAEKVAEAKATEAQK</sequence>
<dbReference type="InterPro" id="IPR001119">
    <property type="entry name" value="SLH_dom"/>
</dbReference>
<reference evidence="5" key="1">
    <citation type="submission" date="2023-11" db="EMBL/GenBank/DDBJ databases">
        <title>Genome Sequence of Bacillus pseudomycoides stain BUPM19.</title>
        <authorList>
            <person name="Farhat A."/>
        </authorList>
    </citation>
    <scope>NUCLEOTIDE SEQUENCE [LARGE SCALE GENOMIC DNA]</scope>
    <source>
        <strain evidence="5">BUPM19</strain>
    </source>
</reference>
<dbReference type="PANTHER" id="PTHR43308:SF1">
    <property type="entry name" value="OUTER MEMBRANE PROTEIN ALPHA"/>
    <property type="match status" value="1"/>
</dbReference>
<dbReference type="Pfam" id="PF00395">
    <property type="entry name" value="SLH"/>
    <property type="match status" value="3"/>
</dbReference>
<evidence type="ECO:0000259" key="3">
    <source>
        <dbReference type="PROSITE" id="PS51272"/>
    </source>
</evidence>
<accession>A0ABU5JRP9</accession>
<dbReference type="Gene3D" id="2.60.40.1220">
    <property type="match status" value="1"/>
</dbReference>
<proteinExistence type="predicted"/>
<feature type="signal peptide" evidence="2">
    <location>
        <begin position="1"/>
        <end position="20"/>
    </location>
</feature>
<feature type="domain" description="SLH" evidence="3">
    <location>
        <begin position="32"/>
        <end position="95"/>
    </location>
</feature>
<dbReference type="PROSITE" id="PS51272">
    <property type="entry name" value="SLH"/>
    <property type="match status" value="3"/>
</dbReference>
<evidence type="ECO:0000256" key="2">
    <source>
        <dbReference type="SAM" id="SignalP"/>
    </source>
</evidence>